<evidence type="ECO:0000313" key="1">
    <source>
        <dbReference type="EMBL" id="MDT1063152.1"/>
    </source>
</evidence>
<sequence length="91" mass="9383">MIAAALVAAALAAPPVVDTGRDRAGALIAAATKDLLDGKPLDPRIDVDLRRLDPAGRLRVLIFLRRSGMLDGPGWTADMLLAPADADGAGQ</sequence>
<evidence type="ECO:0000313" key="2">
    <source>
        <dbReference type="Proteomes" id="UP001251085"/>
    </source>
</evidence>
<gene>
    <name evidence="1" type="ORF">RM190_14840</name>
</gene>
<dbReference type="Proteomes" id="UP001251085">
    <property type="component" value="Unassembled WGS sequence"/>
</dbReference>
<keyword evidence="2" id="KW-1185">Reference proteome</keyword>
<protein>
    <submittedName>
        <fullName evidence="1">Uncharacterized protein</fullName>
    </submittedName>
</protein>
<dbReference type="RefSeq" id="WP_311760241.1">
    <property type="nucleotide sequence ID" value="NZ_JAVRQI010000011.1"/>
</dbReference>
<proteinExistence type="predicted"/>
<accession>A0ABU3EFX8</accession>
<reference evidence="2" key="1">
    <citation type="submission" date="2023-07" db="EMBL/GenBank/DDBJ databases">
        <title>Characterization of two Paracoccaceae strains isolated from Phycosphere and proposal of Xinfangfangia lacusdiani sp. nov.</title>
        <authorList>
            <person name="Deng Y."/>
            <person name="Zhang Y.Q."/>
        </authorList>
    </citation>
    <scope>NUCLEOTIDE SEQUENCE [LARGE SCALE GENOMIC DNA]</scope>
    <source>
        <strain evidence="2">CPCC 101403</strain>
    </source>
</reference>
<name>A0ABU3EFX8_9RHOB</name>
<comment type="caution">
    <text evidence="1">The sequence shown here is derived from an EMBL/GenBank/DDBJ whole genome shotgun (WGS) entry which is preliminary data.</text>
</comment>
<dbReference type="EMBL" id="JAVRQI010000011">
    <property type="protein sequence ID" value="MDT1063152.1"/>
    <property type="molecule type" value="Genomic_DNA"/>
</dbReference>
<organism evidence="1 2">
    <name type="scientific">Paracoccus broussonetiae</name>
    <dbReference type="NCBI Taxonomy" id="3075834"/>
    <lineage>
        <taxon>Bacteria</taxon>
        <taxon>Pseudomonadati</taxon>
        <taxon>Pseudomonadota</taxon>
        <taxon>Alphaproteobacteria</taxon>
        <taxon>Rhodobacterales</taxon>
        <taxon>Paracoccaceae</taxon>
        <taxon>Paracoccus</taxon>
    </lineage>
</organism>